<proteinExistence type="predicted"/>
<reference evidence="1 2" key="1">
    <citation type="journal article" date="2016" name="Nat. Commun.">
        <title>Thousands of microbial genomes shed light on interconnected biogeochemical processes in an aquifer system.</title>
        <authorList>
            <person name="Anantharaman K."/>
            <person name="Brown C.T."/>
            <person name="Hug L.A."/>
            <person name="Sharon I."/>
            <person name="Castelle C.J."/>
            <person name="Probst A.J."/>
            <person name="Thomas B.C."/>
            <person name="Singh A."/>
            <person name="Wilkins M.J."/>
            <person name="Karaoz U."/>
            <person name="Brodie E.L."/>
            <person name="Williams K.H."/>
            <person name="Hubbard S.S."/>
            <person name="Banfield J.F."/>
        </authorList>
    </citation>
    <scope>NUCLEOTIDE SEQUENCE [LARGE SCALE GENOMIC DNA]</scope>
</reference>
<dbReference type="Gene3D" id="2.30.30.140">
    <property type="match status" value="1"/>
</dbReference>
<name>A0A1G1VZK2_9BACT</name>
<accession>A0A1G1VZK2</accession>
<comment type="caution">
    <text evidence="1">The sequence shown here is derived from an EMBL/GenBank/DDBJ whole genome shotgun (WGS) entry which is preliminary data.</text>
</comment>
<dbReference type="EMBL" id="MHCL01000023">
    <property type="protein sequence ID" value="OGY20764.1"/>
    <property type="molecule type" value="Genomic_DNA"/>
</dbReference>
<dbReference type="AlphaFoldDB" id="A0A1G1VZK2"/>
<sequence>MDGVLTCARYAFAPNYYKYCGPDANRTIASYLKEEASDPGLSAYLSEFAVLFPYLRLIAHENGIADPFDPRVVEAYWVGNSLLDRVVMRSFSEHLQYEQKLRKRLPAKKMKWIVEKIPRGAKIHHSFHVFSIFTRTGHHAVEHTLDTMDNCRISWGQIIANGKWQMANGNIRVKTQQLVNEEGKLRFKDGVVREVALPVDGEFAKNLKPGDWVTFHWGFVCEKINSAKAKRLEAFTLHHLRLANETI</sequence>
<evidence type="ECO:0000313" key="1">
    <source>
        <dbReference type="EMBL" id="OGY20764.1"/>
    </source>
</evidence>
<organism evidence="1 2">
    <name type="scientific">Candidatus Chisholmbacteria bacterium RIFCSPLOWO2_01_FULL_49_14</name>
    <dbReference type="NCBI Taxonomy" id="1797593"/>
    <lineage>
        <taxon>Bacteria</taxon>
        <taxon>Candidatus Chisholmiibacteriota</taxon>
    </lineage>
</organism>
<dbReference type="SUPFAM" id="SSF159127">
    <property type="entry name" value="HupF/HypC-like"/>
    <property type="match status" value="1"/>
</dbReference>
<dbReference type="Pfam" id="PF19927">
    <property type="entry name" value="DUF6390"/>
    <property type="match status" value="1"/>
</dbReference>
<dbReference type="Proteomes" id="UP000176723">
    <property type="component" value="Unassembled WGS sequence"/>
</dbReference>
<protein>
    <submittedName>
        <fullName evidence="1">Uncharacterized protein</fullName>
    </submittedName>
</protein>
<dbReference type="STRING" id="1797593.A3A65_01145"/>
<gene>
    <name evidence="1" type="ORF">A3A65_01145</name>
</gene>
<evidence type="ECO:0000313" key="2">
    <source>
        <dbReference type="Proteomes" id="UP000176723"/>
    </source>
</evidence>
<dbReference type="InterPro" id="IPR045660">
    <property type="entry name" value="DUF6390"/>
</dbReference>